<protein>
    <submittedName>
        <fullName evidence="1">Uncharacterized protein</fullName>
    </submittedName>
</protein>
<evidence type="ECO:0000313" key="1">
    <source>
        <dbReference type="EMBL" id="GAI90640.1"/>
    </source>
</evidence>
<gene>
    <name evidence="1" type="ORF">S12H4_34407</name>
</gene>
<name>X1TSV3_9ZZZZ</name>
<accession>X1TSV3</accession>
<dbReference type="EMBL" id="BARW01020354">
    <property type="protein sequence ID" value="GAI90640.1"/>
    <property type="molecule type" value="Genomic_DNA"/>
</dbReference>
<feature type="non-terminal residue" evidence="1">
    <location>
        <position position="1"/>
    </location>
</feature>
<sequence length="48" mass="5124">EWSLIVRDINADLVDNSDGVTVIFAIGDNAAIEVINMKIGGLSYSAEN</sequence>
<proteinExistence type="predicted"/>
<reference evidence="1" key="1">
    <citation type="journal article" date="2014" name="Front. Microbiol.">
        <title>High frequency of phylogenetically diverse reductive dehalogenase-homologous genes in deep subseafloor sedimentary metagenomes.</title>
        <authorList>
            <person name="Kawai M."/>
            <person name="Futagami T."/>
            <person name="Toyoda A."/>
            <person name="Takaki Y."/>
            <person name="Nishi S."/>
            <person name="Hori S."/>
            <person name="Arai W."/>
            <person name="Tsubouchi T."/>
            <person name="Morono Y."/>
            <person name="Uchiyama I."/>
            <person name="Ito T."/>
            <person name="Fujiyama A."/>
            <person name="Inagaki F."/>
            <person name="Takami H."/>
        </authorList>
    </citation>
    <scope>NUCLEOTIDE SEQUENCE</scope>
    <source>
        <strain evidence="1">Expedition CK06-06</strain>
    </source>
</reference>
<comment type="caution">
    <text evidence="1">The sequence shown here is derived from an EMBL/GenBank/DDBJ whole genome shotgun (WGS) entry which is preliminary data.</text>
</comment>
<organism evidence="1">
    <name type="scientific">marine sediment metagenome</name>
    <dbReference type="NCBI Taxonomy" id="412755"/>
    <lineage>
        <taxon>unclassified sequences</taxon>
        <taxon>metagenomes</taxon>
        <taxon>ecological metagenomes</taxon>
    </lineage>
</organism>
<dbReference type="AlphaFoldDB" id="X1TSV3"/>